<keyword evidence="4 7" id="KW-0812">Transmembrane</keyword>
<evidence type="ECO:0000256" key="6">
    <source>
        <dbReference type="ARBA" id="ARBA00023136"/>
    </source>
</evidence>
<keyword evidence="6 7" id="KW-0472">Membrane</keyword>
<dbReference type="RefSeq" id="WP_344715375.1">
    <property type="nucleotide sequence ID" value="NZ_BAAAWH010000001.1"/>
</dbReference>
<evidence type="ECO:0000259" key="8">
    <source>
        <dbReference type="PROSITE" id="PS50928"/>
    </source>
</evidence>
<sequence>MKIKTYGPVATILLQAWLPIALVALWFVTSAASTSVFWPSLSTILQTVVDWAASGELWTDLIFSFGNYFAALALAIVVGLGFGLAIGLLPRVGEVLSPYLDFFRTLPIVVFVPIVILVLGVGRGPKVFLIFLACVWPILLNCIEGVRSIAPSVFETARGYRIPLGLRIRRVVLPGAAPQIAIGIRLAVTIGLVMLVVSEMYGSTEGVGYFILQSGQRFQLAAAWGGTLLVGVIGWAFTVVYVLIEHRVLAWTREDADATRRVRALKGDSK</sequence>
<feature type="domain" description="ABC transmembrane type-1" evidence="8">
    <location>
        <begin position="61"/>
        <end position="245"/>
    </location>
</feature>
<feature type="transmembrane region" description="Helical" evidence="7">
    <location>
        <begin position="102"/>
        <end position="121"/>
    </location>
</feature>
<keyword evidence="10" id="KW-1185">Reference proteome</keyword>
<dbReference type="Gene3D" id="1.10.3720.10">
    <property type="entry name" value="MetI-like"/>
    <property type="match status" value="1"/>
</dbReference>
<organism evidence="9 10">
    <name type="scientific">Microbacterium terregens</name>
    <dbReference type="NCBI Taxonomy" id="69363"/>
    <lineage>
        <taxon>Bacteria</taxon>
        <taxon>Bacillati</taxon>
        <taxon>Actinomycetota</taxon>
        <taxon>Actinomycetes</taxon>
        <taxon>Micrococcales</taxon>
        <taxon>Microbacteriaceae</taxon>
        <taxon>Microbacterium</taxon>
    </lineage>
</organism>
<name>A0ABV5T2N1_9MICO</name>
<keyword evidence="2 7" id="KW-0813">Transport</keyword>
<gene>
    <name evidence="9" type="ORF">ACFFPJ_12775</name>
</gene>
<evidence type="ECO:0000256" key="3">
    <source>
        <dbReference type="ARBA" id="ARBA00022475"/>
    </source>
</evidence>
<evidence type="ECO:0000313" key="9">
    <source>
        <dbReference type="EMBL" id="MFB9646667.1"/>
    </source>
</evidence>
<dbReference type="EMBL" id="JBHMBE010000004">
    <property type="protein sequence ID" value="MFB9646667.1"/>
    <property type="molecule type" value="Genomic_DNA"/>
</dbReference>
<reference evidence="9 10" key="1">
    <citation type="submission" date="2024-09" db="EMBL/GenBank/DDBJ databases">
        <authorList>
            <person name="Sun Q."/>
            <person name="Mori K."/>
        </authorList>
    </citation>
    <scope>NUCLEOTIDE SEQUENCE [LARGE SCALE GENOMIC DNA]</scope>
    <source>
        <strain evidence="9 10">JCM 1342</strain>
    </source>
</reference>
<feature type="transmembrane region" description="Helical" evidence="7">
    <location>
        <begin position="127"/>
        <end position="150"/>
    </location>
</feature>
<protein>
    <submittedName>
        <fullName evidence="9">ABC transporter permease</fullName>
    </submittedName>
</protein>
<evidence type="ECO:0000256" key="2">
    <source>
        <dbReference type="ARBA" id="ARBA00022448"/>
    </source>
</evidence>
<keyword evidence="3" id="KW-1003">Cell membrane</keyword>
<dbReference type="CDD" id="cd06261">
    <property type="entry name" value="TM_PBP2"/>
    <property type="match status" value="1"/>
</dbReference>
<dbReference type="InterPro" id="IPR000515">
    <property type="entry name" value="MetI-like"/>
</dbReference>
<feature type="transmembrane region" description="Helical" evidence="7">
    <location>
        <begin position="218"/>
        <end position="244"/>
    </location>
</feature>
<dbReference type="PROSITE" id="PS50928">
    <property type="entry name" value="ABC_TM1"/>
    <property type="match status" value="1"/>
</dbReference>
<dbReference type="PANTHER" id="PTHR30151">
    <property type="entry name" value="ALKANE SULFONATE ABC TRANSPORTER-RELATED, MEMBRANE SUBUNIT"/>
    <property type="match status" value="1"/>
</dbReference>
<dbReference type="InterPro" id="IPR035906">
    <property type="entry name" value="MetI-like_sf"/>
</dbReference>
<comment type="similarity">
    <text evidence="7">Belongs to the binding-protein-dependent transport system permease family.</text>
</comment>
<feature type="transmembrane region" description="Helical" evidence="7">
    <location>
        <begin position="68"/>
        <end position="90"/>
    </location>
</feature>
<evidence type="ECO:0000313" key="10">
    <source>
        <dbReference type="Proteomes" id="UP001589611"/>
    </source>
</evidence>
<dbReference type="Proteomes" id="UP001589611">
    <property type="component" value="Unassembled WGS sequence"/>
</dbReference>
<evidence type="ECO:0000256" key="1">
    <source>
        <dbReference type="ARBA" id="ARBA00004651"/>
    </source>
</evidence>
<comment type="subcellular location">
    <subcellularLocation>
        <location evidence="1 7">Cell membrane</location>
        <topology evidence="1 7">Multi-pass membrane protein</topology>
    </subcellularLocation>
</comment>
<evidence type="ECO:0000256" key="4">
    <source>
        <dbReference type="ARBA" id="ARBA00022692"/>
    </source>
</evidence>
<dbReference type="PANTHER" id="PTHR30151:SF0">
    <property type="entry name" value="ABC TRANSPORTER PERMEASE PROTEIN MJ0413-RELATED"/>
    <property type="match status" value="1"/>
</dbReference>
<comment type="caution">
    <text evidence="9">The sequence shown here is derived from an EMBL/GenBank/DDBJ whole genome shotgun (WGS) entry which is preliminary data.</text>
</comment>
<accession>A0ABV5T2N1</accession>
<evidence type="ECO:0000256" key="7">
    <source>
        <dbReference type="RuleBase" id="RU363032"/>
    </source>
</evidence>
<feature type="transmembrane region" description="Helical" evidence="7">
    <location>
        <begin position="171"/>
        <end position="198"/>
    </location>
</feature>
<keyword evidence="5 7" id="KW-1133">Transmembrane helix</keyword>
<proteinExistence type="inferred from homology"/>
<dbReference type="Pfam" id="PF00528">
    <property type="entry name" value="BPD_transp_1"/>
    <property type="match status" value="1"/>
</dbReference>
<dbReference type="SUPFAM" id="SSF161098">
    <property type="entry name" value="MetI-like"/>
    <property type="match status" value="1"/>
</dbReference>
<evidence type="ECO:0000256" key="5">
    <source>
        <dbReference type="ARBA" id="ARBA00022989"/>
    </source>
</evidence>